<gene>
    <name evidence="3" type="primary">LLGL2</name>
    <name evidence="3" type="ORF">GWK47_053105</name>
</gene>
<proteinExistence type="predicted"/>
<dbReference type="GO" id="GO:0006893">
    <property type="term" value="P:Golgi to plasma membrane transport"/>
    <property type="evidence" value="ECO:0007669"/>
    <property type="project" value="TreeGrafter"/>
</dbReference>
<evidence type="ECO:0000259" key="2">
    <source>
        <dbReference type="Pfam" id="PF08366"/>
    </source>
</evidence>
<dbReference type="GO" id="GO:0005886">
    <property type="term" value="C:plasma membrane"/>
    <property type="evidence" value="ECO:0007669"/>
    <property type="project" value="TreeGrafter"/>
</dbReference>
<evidence type="ECO:0000313" key="4">
    <source>
        <dbReference type="Proteomes" id="UP000770661"/>
    </source>
</evidence>
<dbReference type="PANTHER" id="PTHR10241">
    <property type="entry name" value="LETHAL 2 GIANT LARVAE PROTEIN"/>
    <property type="match status" value="1"/>
</dbReference>
<feature type="compositionally biased region" description="Basic and acidic residues" evidence="1">
    <location>
        <begin position="125"/>
        <end position="136"/>
    </location>
</feature>
<dbReference type="EMBL" id="JACEEZ010016639">
    <property type="protein sequence ID" value="KAG0718116.1"/>
    <property type="molecule type" value="Genomic_DNA"/>
</dbReference>
<name>A0A8J4Y6G4_CHIOP</name>
<dbReference type="PANTHER" id="PTHR10241:SF29">
    <property type="entry name" value="LETHAL(2) GIANT LARVAE PROTEIN"/>
    <property type="match status" value="1"/>
</dbReference>
<dbReference type="Proteomes" id="UP000770661">
    <property type="component" value="Unassembled WGS sequence"/>
</dbReference>
<accession>A0A8J4Y6G4</accession>
<keyword evidence="4" id="KW-1185">Reference proteome</keyword>
<evidence type="ECO:0000256" key="1">
    <source>
        <dbReference type="SAM" id="MobiDB-lite"/>
    </source>
</evidence>
<dbReference type="GO" id="GO:0008593">
    <property type="term" value="P:regulation of Notch signaling pathway"/>
    <property type="evidence" value="ECO:0007669"/>
    <property type="project" value="TreeGrafter"/>
</dbReference>
<dbReference type="Pfam" id="PF08366">
    <property type="entry name" value="LLGL"/>
    <property type="match status" value="1"/>
</dbReference>
<dbReference type="OrthoDB" id="19944at2759"/>
<feature type="region of interest" description="Disordered" evidence="1">
    <location>
        <begin position="106"/>
        <end position="165"/>
    </location>
</feature>
<protein>
    <submittedName>
        <fullName evidence="3">Lethal(2) giant larvae 2</fullName>
    </submittedName>
</protein>
<dbReference type="GO" id="GO:0051294">
    <property type="term" value="P:establishment of spindle orientation"/>
    <property type="evidence" value="ECO:0007669"/>
    <property type="project" value="TreeGrafter"/>
</dbReference>
<dbReference type="GO" id="GO:0030866">
    <property type="term" value="P:cortical actin cytoskeleton organization"/>
    <property type="evidence" value="ECO:0007669"/>
    <property type="project" value="TreeGrafter"/>
</dbReference>
<dbReference type="InterPro" id="IPR013577">
    <property type="entry name" value="LLGL2"/>
</dbReference>
<dbReference type="GO" id="GO:0030864">
    <property type="term" value="C:cortical actin cytoskeleton"/>
    <property type="evidence" value="ECO:0007669"/>
    <property type="project" value="TreeGrafter"/>
</dbReference>
<reference evidence="3" key="1">
    <citation type="submission" date="2020-07" db="EMBL/GenBank/DDBJ databases">
        <title>The High-quality genome of the commercially important snow crab, Chionoecetes opilio.</title>
        <authorList>
            <person name="Jeong J.-H."/>
            <person name="Ryu S."/>
        </authorList>
    </citation>
    <scope>NUCLEOTIDE SEQUENCE</scope>
    <source>
        <strain evidence="3">MADBK_172401_WGS</strain>
        <tissue evidence="3">Digestive gland</tissue>
    </source>
</reference>
<dbReference type="AlphaFoldDB" id="A0A8J4Y6G4"/>
<feature type="domain" description="Lethal giant larvae homologue 2" evidence="2">
    <location>
        <begin position="2"/>
        <end position="71"/>
    </location>
</feature>
<comment type="caution">
    <text evidence="3">The sequence shown here is derived from an EMBL/GenBank/DDBJ whole genome shotgun (WGS) entry which is preliminary data.</text>
</comment>
<evidence type="ECO:0000313" key="3">
    <source>
        <dbReference type="EMBL" id="KAG0718116.1"/>
    </source>
</evidence>
<dbReference type="GO" id="GO:0019905">
    <property type="term" value="F:syntaxin binding"/>
    <property type="evidence" value="ECO:0007669"/>
    <property type="project" value="TreeGrafter"/>
</dbReference>
<organism evidence="3 4">
    <name type="scientific">Chionoecetes opilio</name>
    <name type="common">Atlantic snow crab</name>
    <name type="synonym">Cancer opilio</name>
    <dbReference type="NCBI Taxonomy" id="41210"/>
    <lineage>
        <taxon>Eukaryota</taxon>
        <taxon>Metazoa</taxon>
        <taxon>Ecdysozoa</taxon>
        <taxon>Arthropoda</taxon>
        <taxon>Crustacea</taxon>
        <taxon>Multicrustacea</taxon>
        <taxon>Malacostraca</taxon>
        <taxon>Eumalacostraca</taxon>
        <taxon>Eucarida</taxon>
        <taxon>Decapoda</taxon>
        <taxon>Pleocyemata</taxon>
        <taxon>Brachyura</taxon>
        <taxon>Eubrachyura</taxon>
        <taxon>Majoidea</taxon>
        <taxon>Majidae</taxon>
        <taxon>Chionoecetes</taxon>
    </lineage>
</organism>
<dbReference type="GO" id="GO:0005096">
    <property type="term" value="F:GTPase activator activity"/>
    <property type="evidence" value="ECO:0007669"/>
    <property type="project" value="TreeGrafter"/>
</dbReference>
<feature type="compositionally biased region" description="Basic and acidic residues" evidence="1">
    <location>
        <begin position="148"/>
        <end position="165"/>
    </location>
</feature>
<dbReference type="GO" id="GO:0045159">
    <property type="term" value="F:myosin II binding"/>
    <property type="evidence" value="ECO:0007669"/>
    <property type="project" value="TreeGrafter"/>
</dbReference>
<sequence length="165" mass="18036">MVFSGGMPRASYGDRNTVTAIQGETHVTFSLSSKILDFVVVKEQETGVGSCLVMLAEEEVVFIDLEGEEWPPIRAPYLASLHSSAITCACLVAGVLGEVADKIQEAGSKQQAKLSPRPWPIDGGRLPKGDQEEEAKKKNRQKDILLTGHEDGKEEEERRGEEGRL</sequence>
<dbReference type="GO" id="GO:0032878">
    <property type="term" value="P:regulation of establishment or maintenance of cell polarity"/>
    <property type="evidence" value="ECO:0007669"/>
    <property type="project" value="TreeGrafter"/>
</dbReference>